<dbReference type="InterPro" id="IPR011010">
    <property type="entry name" value="DNA_brk_join_enz"/>
</dbReference>
<proteinExistence type="predicted"/>
<dbReference type="GO" id="GO:0006310">
    <property type="term" value="P:DNA recombination"/>
    <property type="evidence" value="ECO:0007669"/>
    <property type="project" value="UniProtKB-KW"/>
</dbReference>
<evidence type="ECO:0000256" key="1">
    <source>
        <dbReference type="ARBA" id="ARBA00022908"/>
    </source>
</evidence>
<dbReference type="Pfam" id="PF02899">
    <property type="entry name" value="Phage_int_SAM_1"/>
    <property type="match status" value="1"/>
</dbReference>
<evidence type="ECO:0000256" key="4">
    <source>
        <dbReference type="PROSITE-ProRule" id="PRU01248"/>
    </source>
</evidence>
<dbReference type="OrthoDB" id="4137935at2"/>
<evidence type="ECO:0000256" key="2">
    <source>
        <dbReference type="ARBA" id="ARBA00023125"/>
    </source>
</evidence>
<gene>
    <name evidence="7" type="primary">xerC_3</name>
    <name evidence="7" type="ORF">Amac_067020</name>
</gene>
<dbReference type="SUPFAM" id="SSF56349">
    <property type="entry name" value="DNA breaking-rejoining enzymes"/>
    <property type="match status" value="1"/>
</dbReference>
<dbReference type="PANTHER" id="PTHR30349:SF81">
    <property type="entry name" value="TYROSINE RECOMBINASE XERC"/>
    <property type="match status" value="1"/>
</dbReference>
<dbReference type="InterPro" id="IPR013762">
    <property type="entry name" value="Integrase-like_cat_sf"/>
</dbReference>
<evidence type="ECO:0000313" key="7">
    <source>
        <dbReference type="EMBL" id="GES13105.1"/>
    </source>
</evidence>
<organism evidence="7 8">
    <name type="scientific">Acrocarpospora macrocephala</name>
    <dbReference type="NCBI Taxonomy" id="150177"/>
    <lineage>
        <taxon>Bacteria</taxon>
        <taxon>Bacillati</taxon>
        <taxon>Actinomycetota</taxon>
        <taxon>Actinomycetes</taxon>
        <taxon>Streptosporangiales</taxon>
        <taxon>Streptosporangiaceae</taxon>
        <taxon>Acrocarpospora</taxon>
    </lineage>
</organism>
<dbReference type="PROSITE" id="PS51898">
    <property type="entry name" value="TYR_RECOMBINASE"/>
    <property type="match status" value="1"/>
</dbReference>
<dbReference type="InterPro" id="IPR044068">
    <property type="entry name" value="CB"/>
</dbReference>
<dbReference type="GO" id="GO:0015074">
    <property type="term" value="P:DNA integration"/>
    <property type="evidence" value="ECO:0007669"/>
    <property type="project" value="UniProtKB-KW"/>
</dbReference>
<keyword evidence="8" id="KW-1185">Reference proteome</keyword>
<reference evidence="7 8" key="1">
    <citation type="submission" date="2019-10" db="EMBL/GenBank/DDBJ databases">
        <title>Whole genome shotgun sequence of Acrocarpospora macrocephala NBRC 16266.</title>
        <authorList>
            <person name="Ichikawa N."/>
            <person name="Kimura A."/>
            <person name="Kitahashi Y."/>
            <person name="Komaki H."/>
            <person name="Oguchi A."/>
        </authorList>
    </citation>
    <scope>NUCLEOTIDE SEQUENCE [LARGE SCALE GENOMIC DNA]</scope>
    <source>
        <strain evidence="7 8">NBRC 16266</strain>
    </source>
</reference>
<dbReference type="Pfam" id="PF00589">
    <property type="entry name" value="Phage_integrase"/>
    <property type="match status" value="1"/>
</dbReference>
<keyword evidence="2 4" id="KW-0238">DNA-binding</keyword>
<name>A0A5M3WUN4_9ACTN</name>
<evidence type="ECO:0000256" key="3">
    <source>
        <dbReference type="ARBA" id="ARBA00023172"/>
    </source>
</evidence>
<accession>A0A5M3WUN4</accession>
<protein>
    <submittedName>
        <fullName evidence="7">Tyrosine recombinase XerC</fullName>
    </submittedName>
</protein>
<dbReference type="InterPro" id="IPR010998">
    <property type="entry name" value="Integrase_recombinase_N"/>
</dbReference>
<evidence type="ECO:0000313" key="8">
    <source>
        <dbReference type="Proteomes" id="UP000331127"/>
    </source>
</evidence>
<dbReference type="PROSITE" id="PS51900">
    <property type="entry name" value="CB"/>
    <property type="match status" value="1"/>
</dbReference>
<dbReference type="InterPro" id="IPR004107">
    <property type="entry name" value="Integrase_SAM-like_N"/>
</dbReference>
<dbReference type="AlphaFoldDB" id="A0A5M3WUN4"/>
<dbReference type="PANTHER" id="PTHR30349">
    <property type="entry name" value="PHAGE INTEGRASE-RELATED"/>
    <property type="match status" value="1"/>
</dbReference>
<feature type="domain" description="Tyr recombinase" evidence="5">
    <location>
        <begin position="129"/>
        <end position="317"/>
    </location>
</feature>
<keyword evidence="3" id="KW-0233">DNA recombination</keyword>
<dbReference type="InterPro" id="IPR002104">
    <property type="entry name" value="Integrase_catalytic"/>
</dbReference>
<dbReference type="Gene3D" id="1.10.443.10">
    <property type="entry name" value="Intergrase catalytic core"/>
    <property type="match status" value="1"/>
</dbReference>
<evidence type="ECO:0000259" key="6">
    <source>
        <dbReference type="PROSITE" id="PS51900"/>
    </source>
</evidence>
<dbReference type="Gene3D" id="1.10.150.130">
    <property type="match status" value="1"/>
</dbReference>
<comment type="caution">
    <text evidence="7">The sequence shown here is derived from an EMBL/GenBank/DDBJ whole genome shotgun (WGS) entry which is preliminary data.</text>
</comment>
<dbReference type="GO" id="GO:0003677">
    <property type="term" value="F:DNA binding"/>
    <property type="evidence" value="ECO:0007669"/>
    <property type="project" value="UniProtKB-UniRule"/>
</dbReference>
<evidence type="ECO:0000259" key="5">
    <source>
        <dbReference type="PROSITE" id="PS51898"/>
    </source>
</evidence>
<feature type="domain" description="Core-binding (CB)" evidence="6">
    <location>
        <begin position="24"/>
        <end position="106"/>
    </location>
</feature>
<sequence>MRGVTTVPERIIDGTIAAAGDLPPLLDRLKKAWLVSFTSPHTRAAYGTDLDQWFAFCAAHDLNPLQAARVHGDAFARWLDAGPAPTAPRTLARKLSAISSWYGYATEEGVLPANPFARVRRPKVERFQSETVGLTEDEARAMVAAADAVPGPTGPRTAAFIRLMIELGPRVSEALAATIADLGHQRGHRTLRIVGKGQKTRVRNLPPATAAAVDAYLESRAAAAGIPVAQLTGPLFATASGRALDRTDAYRLVIRVAKAAGLEAKVTPHSLRHTFATVASDRGASVKQLQHALGHASSATTDIYIHARDQLERDPSQLVAAVIG</sequence>
<dbReference type="Proteomes" id="UP000331127">
    <property type="component" value="Unassembled WGS sequence"/>
</dbReference>
<dbReference type="InterPro" id="IPR050090">
    <property type="entry name" value="Tyrosine_recombinase_XerCD"/>
</dbReference>
<keyword evidence="1" id="KW-0229">DNA integration</keyword>
<dbReference type="EMBL" id="BLAE01000042">
    <property type="protein sequence ID" value="GES13105.1"/>
    <property type="molecule type" value="Genomic_DNA"/>
</dbReference>